<dbReference type="GO" id="GO:0000160">
    <property type="term" value="P:phosphorelay signal transduction system"/>
    <property type="evidence" value="ECO:0007669"/>
    <property type="project" value="InterPro"/>
</dbReference>
<evidence type="ECO:0000313" key="2">
    <source>
        <dbReference type="Proteomes" id="UP000053831"/>
    </source>
</evidence>
<sequence>MATLDGKAAGEDRIKELGEGVDIPTFKQILEMDDSEDDREFSKSIFFGFFDQAEDTFQKMDEALMGDMCEKIQRYGKLETEEGLKEPDEELCLSRIKETLLIVKNEYQDVEKSLKHFFGDV</sequence>
<organism evidence="1 2">
    <name type="scientific">Escovopsis weberi</name>
    <dbReference type="NCBI Taxonomy" id="150374"/>
    <lineage>
        <taxon>Eukaryota</taxon>
        <taxon>Fungi</taxon>
        <taxon>Dikarya</taxon>
        <taxon>Ascomycota</taxon>
        <taxon>Pezizomycotina</taxon>
        <taxon>Sordariomycetes</taxon>
        <taxon>Hypocreomycetidae</taxon>
        <taxon>Hypocreales</taxon>
        <taxon>Hypocreaceae</taxon>
        <taxon>Escovopsis</taxon>
    </lineage>
</organism>
<dbReference type="SUPFAM" id="SSF47226">
    <property type="entry name" value="Histidine-containing phosphotransfer domain, HPT domain"/>
    <property type="match status" value="1"/>
</dbReference>
<reference evidence="1 2" key="1">
    <citation type="submission" date="2015-07" db="EMBL/GenBank/DDBJ databases">
        <title>The genome of the fungus Escovopsis weberi, a specialized disease agent of ant agriculture.</title>
        <authorList>
            <person name="de Man T.J."/>
            <person name="Stajich J.E."/>
            <person name="Kubicek C.P."/>
            <person name="Chenthamara K."/>
            <person name="Atanasova L."/>
            <person name="Druzhinina I.S."/>
            <person name="Birnbaum S."/>
            <person name="Barribeau S.M."/>
            <person name="Teiling C."/>
            <person name="Suen G."/>
            <person name="Currie C."/>
            <person name="Gerardo N.M."/>
        </authorList>
    </citation>
    <scope>NUCLEOTIDE SEQUENCE [LARGE SCALE GENOMIC DNA]</scope>
</reference>
<comment type="caution">
    <text evidence="1">The sequence shown here is derived from an EMBL/GenBank/DDBJ whole genome shotgun (WGS) entry which is preliminary data.</text>
</comment>
<dbReference type="EMBL" id="LGSR01000020">
    <property type="protein sequence ID" value="KOS19425.1"/>
    <property type="molecule type" value="Genomic_DNA"/>
</dbReference>
<protein>
    <submittedName>
        <fullName evidence="1">Multistep phosphorelay regulator 1</fullName>
    </submittedName>
</protein>
<name>A0A0M9VU15_ESCWE</name>
<dbReference type="OrthoDB" id="1673781at2759"/>
<dbReference type="AlphaFoldDB" id="A0A0M9VU15"/>
<dbReference type="STRING" id="150374.A0A0M9VU15"/>
<evidence type="ECO:0000313" key="1">
    <source>
        <dbReference type="EMBL" id="KOS19425.1"/>
    </source>
</evidence>
<dbReference type="Proteomes" id="UP000053831">
    <property type="component" value="Unassembled WGS sequence"/>
</dbReference>
<dbReference type="InterPro" id="IPR036641">
    <property type="entry name" value="HPT_dom_sf"/>
</dbReference>
<accession>A0A0M9VU15</accession>
<proteinExistence type="predicted"/>
<keyword evidence="2" id="KW-1185">Reference proteome</keyword>
<gene>
    <name evidence="1" type="ORF">ESCO_001017</name>
</gene>
<dbReference type="Gene3D" id="1.20.120.160">
    <property type="entry name" value="HPT domain"/>
    <property type="match status" value="2"/>
</dbReference>